<name>A0A318NYC6_SERPL</name>
<protein>
    <submittedName>
        <fullName evidence="2">Uncharacterized protein</fullName>
    </submittedName>
</protein>
<keyword evidence="1" id="KW-0472">Membrane</keyword>
<dbReference type="AlphaFoldDB" id="A0A318NYC6"/>
<dbReference type="EMBL" id="PESE01000011">
    <property type="protein sequence ID" value="PYD36586.1"/>
    <property type="molecule type" value="Genomic_DNA"/>
</dbReference>
<sequence length="153" mass="17114">MGILKQILLTAIITVLTSLVVIPRYIESQKTVGEKNFEFKKQQKNKVTSPYLDDSALEYMNALGQVQGEVAHAVDIIARKQAEVCGKKLSVDEVKNIISNDNTMFYTLAGIMEVDENSPHSDYQNKVNDMKCLTSTDETLKKASQLRLGQTDE</sequence>
<comment type="caution">
    <text evidence="2">The sequence shown here is derived from an EMBL/GenBank/DDBJ whole genome shotgun (WGS) entry which is preliminary data.</text>
</comment>
<accession>A0A318NYC6</accession>
<organism evidence="2 3">
    <name type="scientific">Serratia plymuthica</name>
    <dbReference type="NCBI Taxonomy" id="82996"/>
    <lineage>
        <taxon>Bacteria</taxon>
        <taxon>Pseudomonadati</taxon>
        <taxon>Pseudomonadota</taxon>
        <taxon>Gammaproteobacteria</taxon>
        <taxon>Enterobacterales</taxon>
        <taxon>Yersiniaceae</taxon>
        <taxon>Serratia</taxon>
    </lineage>
</organism>
<keyword evidence="1" id="KW-0812">Transmembrane</keyword>
<evidence type="ECO:0000313" key="2">
    <source>
        <dbReference type="EMBL" id="PYD36586.1"/>
    </source>
</evidence>
<proteinExistence type="predicted"/>
<gene>
    <name evidence="2" type="ORF">CT690_23870</name>
</gene>
<feature type="transmembrane region" description="Helical" evidence="1">
    <location>
        <begin position="7"/>
        <end position="26"/>
    </location>
</feature>
<dbReference type="Proteomes" id="UP000248196">
    <property type="component" value="Unassembled WGS sequence"/>
</dbReference>
<reference evidence="2 3" key="1">
    <citation type="submission" date="2017-11" db="EMBL/GenBank/DDBJ databases">
        <title>Genome sequence of the oocydin A producing rhizobacterium Serratia plymuthica 4Rx5.</title>
        <authorList>
            <person name="Matilla M.A."/>
            <person name="Udaondo Z."/>
            <person name="Salmond G.P.C."/>
        </authorList>
    </citation>
    <scope>NUCLEOTIDE SEQUENCE [LARGE SCALE GENOMIC DNA]</scope>
    <source>
        <strain evidence="2 3">4Rx5</strain>
    </source>
</reference>
<evidence type="ECO:0000256" key="1">
    <source>
        <dbReference type="SAM" id="Phobius"/>
    </source>
</evidence>
<keyword evidence="1" id="KW-1133">Transmembrane helix</keyword>
<dbReference type="RefSeq" id="WP_110605967.1">
    <property type="nucleotide sequence ID" value="NZ_PESE01000011.1"/>
</dbReference>
<evidence type="ECO:0000313" key="3">
    <source>
        <dbReference type="Proteomes" id="UP000248196"/>
    </source>
</evidence>